<name>A0ABN8PPY0_9CNID</name>
<evidence type="ECO:0000313" key="2">
    <source>
        <dbReference type="Proteomes" id="UP001159405"/>
    </source>
</evidence>
<protein>
    <submittedName>
        <fullName evidence="1">Uncharacterized protein</fullName>
    </submittedName>
</protein>
<dbReference type="Proteomes" id="UP001159405">
    <property type="component" value="Unassembled WGS sequence"/>
</dbReference>
<reference evidence="1 2" key="1">
    <citation type="submission" date="2022-05" db="EMBL/GenBank/DDBJ databases">
        <authorList>
            <consortium name="Genoscope - CEA"/>
            <person name="William W."/>
        </authorList>
    </citation>
    <scope>NUCLEOTIDE SEQUENCE [LARGE SCALE GENOMIC DNA]</scope>
</reference>
<evidence type="ECO:0000313" key="1">
    <source>
        <dbReference type="EMBL" id="CAH3148384.1"/>
    </source>
</evidence>
<accession>A0ABN8PPY0</accession>
<comment type="caution">
    <text evidence="1">The sequence shown here is derived from an EMBL/GenBank/DDBJ whole genome shotgun (WGS) entry which is preliminary data.</text>
</comment>
<sequence length="305" mass="34828">MAEAVVEKCDFLSPKLIHSLLDTALKCPNQHQNVVKELLHVFKETDITLKCLRTTLAFHKSLRPAAVFILERRLLASGILHGENMAKPCLSSLLSRILFGVVSASSTECADYCSSVWIERVEDQQKRKLTGPIKVELPNPMDFINKNDLASASLYELTTEQRHTLLLECTELLDIIPHQFYSRVIVGLFCFVRLYESYLSKENEYDCLAEIEDWTDMWIRLLASSLLGKFSGAQQETQIQRNFTTDFIPPVHHILCGLMAATDSFKLLKSYSIARRKVLKGLDRLILNSSGFTSLWLKTVKFYFE</sequence>
<keyword evidence="2" id="KW-1185">Reference proteome</keyword>
<organism evidence="1 2">
    <name type="scientific">Porites lobata</name>
    <dbReference type="NCBI Taxonomy" id="104759"/>
    <lineage>
        <taxon>Eukaryota</taxon>
        <taxon>Metazoa</taxon>
        <taxon>Cnidaria</taxon>
        <taxon>Anthozoa</taxon>
        <taxon>Hexacorallia</taxon>
        <taxon>Scleractinia</taxon>
        <taxon>Fungiina</taxon>
        <taxon>Poritidae</taxon>
        <taxon>Porites</taxon>
    </lineage>
</organism>
<gene>
    <name evidence="1" type="ORF">PLOB_00046584</name>
</gene>
<proteinExistence type="predicted"/>
<dbReference type="EMBL" id="CALNXK010000083">
    <property type="protein sequence ID" value="CAH3148384.1"/>
    <property type="molecule type" value="Genomic_DNA"/>
</dbReference>